<name>A0A9P6CYQ4_9AGAR</name>
<dbReference type="AlphaFoldDB" id="A0A9P6CYQ4"/>
<dbReference type="EMBL" id="MU155257">
    <property type="protein sequence ID" value="KAF9477549.1"/>
    <property type="molecule type" value="Genomic_DNA"/>
</dbReference>
<dbReference type="Proteomes" id="UP000807469">
    <property type="component" value="Unassembled WGS sequence"/>
</dbReference>
<sequence length="278" mass="30815">MSNGRHTITVDQLDQTALDMVLVTVGPNTSLAGRTFLWIAMIQPFNIREVKMRSSRGKYHQITGTVGDTMTFQFMGTAVSVYENIGIISATYTHDDSVQSQSYPVTFNSPQHINSKGQDVNFLFFASTLITAANHTLVVNITEIRNPTFVFDYITYSPSFLSLATMSNPAAAYTSSINAPQIDMGVKKAPTGVIASACVGGIFLLILVIAMIVCLGRRIKRYNIAVHPSPFPEEKVAIPYMFQMPLMVICSKARWILRKIFLLLKVLFQSFCPPAKLE</sequence>
<keyword evidence="3" id="KW-1185">Reference proteome</keyword>
<reference evidence="2" key="1">
    <citation type="submission" date="2020-11" db="EMBL/GenBank/DDBJ databases">
        <authorList>
            <consortium name="DOE Joint Genome Institute"/>
            <person name="Ahrendt S."/>
            <person name="Riley R."/>
            <person name="Andreopoulos W."/>
            <person name="Labutti K."/>
            <person name="Pangilinan J."/>
            <person name="Ruiz-Duenas F.J."/>
            <person name="Barrasa J.M."/>
            <person name="Sanchez-Garcia M."/>
            <person name="Camarero S."/>
            <person name="Miyauchi S."/>
            <person name="Serrano A."/>
            <person name="Linde D."/>
            <person name="Babiker R."/>
            <person name="Drula E."/>
            <person name="Ayuso-Fernandez I."/>
            <person name="Pacheco R."/>
            <person name="Padilla G."/>
            <person name="Ferreira P."/>
            <person name="Barriuso J."/>
            <person name="Kellner H."/>
            <person name="Castanera R."/>
            <person name="Alfaro M."/>
            <person name="Ramirez L."/>
            <person name="Pisabarro A.G."/>
            <person name="Kuo A."/>
            <person name="Tritt A."/>
            <person name="Lipzen A."/>
            <person name="He G."/>
            <person name="Yan M."/>
            <person name="Ng V."/>
            <person name="Cullen D."/>
            <person name="Martin F."/>
            <person name="Rosso M.-N."/>
            <person name="Henrissat B."/>
            <person name="Hibbett D."/>
            <person name="Martinez A.T."/>
            <person name="Grigoriev I.V."/>
        </authorList>
    </citation>
    <scope>NUCLEOTIDE SEQUENCE</scope>
    <source>
        <strain evidence="2">CIRM-BRFM 674</strain>
    </source>
</reference>
<keyword evidence="1" id="KW-0812">Transmembrane</keyword>
<feature type="transmembrane region" description="Helical" evidence="1">
    <location>
        <begin position="193"/>
        <end position="215"/>
    </location>
</feature>
<evidence type="ECO:0000313" key="3">
    <source>
        <dbReference type="Proteomes" id="UP000807469"/>
    </source>
</evidence>
<dbReference type="Gene3D" id="2.60.120.260">
    <property type="entry name" value="Galactose-binding domain-like"/>
    <property type="match status" value="1"/>
</dbReference>
<evidence type="ECO:0000256" key="1">
    <source>
        <dbReference type="SAM" id="Phobius"/>
    </source>
</evidence>
<evidence type="ECO:0000313" key="2">
    <source>
        <dbReference type="EMBL" id="KAF9477549.1"/>
    </source>
</evidence>
<protein>
    <submittedName>
        <fullName evidence="2">Uncharacterized protein</fullName>
    </submittedName>
</protein>
<gene>
    <name evidence="2" type="ORF">BDN70DRAFT_896427</name>
</gene>
<proteinExistence type="predicted"/>
<accession>A0A9P6CYQ4</accession>
<dbReference type="OrthoDB" id="2756615at2759"/>
<comment type="caution">
    <text evidence="2">The sequence shown here is derived from an EMBL/GenBank/DDBJ whole genome shotgun (WGS) entry which is preliminary data.</text>
</comment>
<keyword evidence="1" id="KW-1133">Transmembrane helix</keyword>
<organism evidence="2 3">
    <name type="scientific">Pholiota conissans</name>
    <dbReference type="NCBI Taxonomy" id="109636"/>
    <lineage>
        <taxon>Eukaryota</taxon>
        <taxon>Fungi</taxon>
        <taxon>Dikarya</taxon>
        <taxon>Basidiomycota</taxon>
        <taxon>Agaricomycotina</taxon>
        <taxon>Agaricomycetes</taxon>
        <taxon>Agaricomycetidae</taxon>
        <taxon>Agaricales</taxon>
        <taxon>Agaricineae</taxon>
        <taxon>Strophariaceae</taxon>
        <taxon>Pholiota</taxon>
    </lineage>
</organism>
<keyword evidence="1" id="KW-0472">Membrane</keyword>